<dbReference type="GO" id="GO:0046872">
    <property type="term" value="F:metal ion binding"/>
    <property type="evidence" value="ECO:0007669"/>
    <property type="project" value="UniProtKB-KW"/>
</dbReference>
<proteinExistence type="inferred from homology"/>
<comment type="function">
    <text evidence="7">Thiolesterase that catalyzes the hydrolysis of S-D-lactoyl-glutathione to form glutathione and D-lactic acid.</text>
</comment>
<dbReference type="AlphaFoldDB" id="A0A3E0UFS0"/>
<evidence type="ECO:0000256" key="3">
    <source>
        <dbReference type="ARBA" id="ARBA00006759"/>
    </source>
</evidence>
<dbReference type="Pfam" id="PF00753">
    <property type="entry name" value="Lactamase_B"/>
    <property type="match status" value="1"/>
</dbReference>
<organism evidence="9 10">
    <name type="scientific">Thalassotalea euphylliae</name>
    <dbReference type="NCBI Taxonomy" id="1655234"/>
    <lineage>
        <taxon>Bacteria</taxon>
        <taxon>Pseudomonadati</taxon>
        <taxon>Pseudomonadota</taxon>
        <taxon>Gammaproteobacteria</taxon>
        <taxon>Alteromonadales</taxon>
        <taxon>Colwelliaceae</taxon>
        <taxon>Thalassotalea</taxon>
    </lineage>
</organism>
<dbReference type="InterPro" id="IPR036866">
    <property type="entry name" value="RibonucZ/Hydroxyglut_hydro"/>
</dbReference>
<comment type="catalytic activity">
    <reaction evidence="1 7">
        <text>an S-(2-hydroxyacyl)glutathione + H2O = a 2-hydroxy carboxylate + glutathione + H(+)</text>
        <dbReference type="Rhea" id="RHEA:21864"/>
        <dbReference type="ChEBI" id="CHEBI:15377"/>
        <dbReference type="ChEBI" id="CHEBI:15378"/>
        <dbReference type="ChEBI" id="CHEBI:57925"/>
        <dbReference type="ChEBI" id="CHEBI:58896"/>
        <dbReference type="ChEBI" id="CHEBI:71261"/>
        <dbReference type="EC" id="3.1.2.6"/>
    </reaction>
</comment>
<feature type="domain" description="Metallo-beta-lactamase" evidence="8">
    <location>
        <begin position="13"/>
        <end position="171"/>
    </location>
</feature>
<protein>
    <recommendedName>
        <fullName evidence="7">Hydroxyacylglutathione hydrolase</fullName>
        <ecNumber evidence="7">3.1.2.6</ecNumber>
    </recommendedName>
    <alternativeName>
        <fullName evidence="7">Glyoxalase II</fullName>
        <shortName evidence="7">Glx II</shortName>
    </alternativeName>
</protein>
<feature type="binding site" evidence="7">
    <location>
        <position position="56"/>
    </location>
    <ligand>
        <name>Zn(2+)</name>
        <dbReference type="ChEBI" id="CHEBI:29105"/>
        <label>1</label>
    </ligand>
</feature>
<dbReference type="Pfam" id="PF16123">
    <property type="entry name" value="HAGH_C"/>
    <property type="match status" value="1"/>
</dbReference>
<dbReference type="EMBL" id="QUOV01000001">
    <property type="protein sequence ID" value="REL35739.1"/>
    <property type="molecule type" value="Genomic_DNA"/>
</dbReference>
<evidence type="ECO:0000256" key="6">
    <source>
        <dbReference type="ARBA" id="ARBA00022833"/>
    </source>
</evidence>
<evidence type="ECO:0000256" key="7">
    <source>
        <dbReference type="HAMAP-Rule" id="MF_01374"/>
    </source>
</evidence>
<dbReference type="UniPathway" id="UPA00619">
    <property type="reaction ID" value="UER00676"/>
</dbReference>
<dbReference type="CDD" id="cd07723">
    <property type="entry name" value="hydroxyacylglutathione_hydrolase_MBL-fold"/>
    <property type="match status" value="1"/>
</dbReference>
<evidence type="ECO:0000313" key="9">
    <source>
        <dbReference type="EMBL" id="REL35739.1"/>
    </source>
</evidence>
<evidence type="ECO:0000256" key="5">
    <source>
        <dbReference type="ARBA" id="ARBA00022801"/>
    </source>
</evidence>
<dbReference type="GO" id="GO:0004416">
    <property type="term" value="F:hydroxyacylglutathione hydrolase activity"/>
    <property type="evidence" value="ECO:0007669"/>
    <property type="project" value="UniProtKB-UniRule"/>
</dbReference>
<evidence type="ECO:0000256" key="1">
    <source>
        <dbReference type="ARBA" id="ARBA00001623"/>
    </source>
</evidence>
<feature type="binding site" evidence="7">
    <location>
        <position position="133"/>
    </location>
    <ligand>
        <name>Zn(2+)</name>
        <dbReference type="ChEBI" id="CHEBI:29105"/>
        <label>1</label>
    </ligand>
</feature>
<dbReference type="Proteomes" id="UP000256999">
    <property type="component" value="Unassembled WGS sequence"/>
</dbReference>
<comment type="subunit">
    <text evidence="7">Monomer.</text>
</comment>
<feature type="binding site" evidence="7">
    <location>
        <position position="61"/>
    </location>
    <ligand>
        <name>Zn(2+)</name>
        <dbReference type="ChEBI" id="CHEBI:29105"/>
        <label>2</label>
    </ligand>
</feature>
<feature type="binding site" evidence="7">
    <location>
        <position position="133"/>
    </location>
    <ligand>
        <name>Zn(2+)</name>
        <dbReference type="ChEBI" id="CHEBI:29105"/>
        <label>2</label>
    </ligand>
</feature>
<dbReference type="NCBIfam" id="TIGR03413">
    <property type="entry name" value="GSH_gloB"/>
    <property type="match status" value="1"/>
</dbReference>
<dbReference type="PANTHER" id="PTHR43705">
    <property type="entry name" value="HYDROXYACYLGLUTATHIONE HYDROLASE"/>
    <property type="match status" value="1"/>
</dbReference>
<keyword evidence="5 7" id="KW-0378">Hydrolase</keyword>
<evidence type="ECO:0000256" key="4">
    <source>
        <dbReference type="ARBA" id="ARBA00022723"/>
    </source>
</evidence>
<dbReference type="Gene3D" id="3.60.15.10">
    <property type="entry name" value="Ribonuclease Z/Hydroxyacylglutathione hydrolase-like"/>
    <property type="match status" value="1"/>
</dbReference>
<dbReference type="InterPro" id="IPR050110">
    <property type="entry name" value="Glyoxalase_II_hydrolase"/>
</dbReference>
<sequence>MTINITAIHAFNDNYIWAITQENEPELTLVDPGQAEPCIDYIEANDLKLTNILITHHHGDHVGAVKALVAQYGNDINIYGPATENIPLCRYPLTEGDSVNIDKPQLSFQVLDVPGHTAGHIVYVNDDVLFCGDTLFSGGCGRLFEGTPAQMHHSLAKLKQLPPSTTVYCAHEYTLANLAFAQAVEPNNGELNEYVETAKQLRAQQIATIPTTMARELAINPFLRADQAEVQQSAQSYTGATLSNEVDVFAAVRRWKDEF</sequence>
<name>A0A3E0UFS0_9GAMM</name>
<reference evidence="9 10" key="1">
    <citation type="submission" date="2018-08" db="EMBL/GenBank/DDBJ databases">
        <title>Thalassotalea euphylliae genome.</title>
        <authorList>
            <person name="Summers S."/>
            <person name="Rice S.A."/>
            <person name="Freckelton M.L."/>
            <person name="Nedved B.T."/>
            <person name="Hadfield M.G."/>
        </authorList>
    </citation>
    <scope>NUCLEOTIDE SEQUENCE [LARGE SCALE GENOMIC DNA]</scope>
    <source>
        <strain evidence="9 10">H2</strain>
    </source>
</reference>
<dbReference type="HAMAP" id="MF_01374">
    <property type="entry name" value="Glyoxalase_2"/>
    <property type="match status" value="1"/>
</dbReference>
<comment type="similarity">
    <text evidence="3 7">Belongs to the metallo-beta-lactamase superfamily. Glyoxalase II family.</text>
</comment>
<comment type="cofactor">
    <cofactor evidence="7">
        <name>Zn(2+)</name>
        <dbReference type="ChEBI" id="CHEBI:29105"/>
    </cofactor>
    <text evidence="7">Binds 2 Zn(2+) ions per subunit.</text>
</comment>
<comment type="caution">
    <text evidence="9">The sequence shown here is derived from an EMBL/GenBank/DDBJ whole genome shotgun (WGS) entry which is preliminary data.</text>
</comment>
<feature type="binding site" evidence="7">
    <location>
        <position position="116"/>
    </location>
    <ligand>
        <name>Zn(2+)</name>
        <dbReference type="ChEBI" id="CHEBI:29105"/>
        <label>1</label>
    </ligand>
</feature>
<feature type="binding site" evidence="7">
    <location>
        <position position="60"/>
    </location>
    <ligand>
        <name>Zn(2+)</name>
        <dbReference type="ChEBI" id="CHEBI:29105"/>
        <label>2</label>
    </ligand>
</feature>
<gene>
    <name evidence="7 9" type="primary">gloB</name>
    <name evidence="9" type="ORF">DXX92_10530</name>
</gene>
<keyword evidence="6 7" id="KW-0862">Zinc</keyword>
<dbReference type="GO" id="GO:0019243">
    <property type="term" value="P:methylglyoxal catabolic process to D-lactate via S-lactoyl-glutathione"/>
    <property type="evidence" value="ECO:0007669"/>
    <property type="project" value="UniProtKB-UniRule"/>
</dbReference>
<dbReference type="InterPro" id="IPR032282">
    <property type="entry name" value="HAGH_C"/>
</dbReference>
<dbReference type="SUPFAM" id="SSF56281">
    <property type="entry name" value="Metallo-hydrolase/oxidoreductase"/>
    <property type="match status" value="1"/>
</dbReference>
<keyword evidence="4 7" id="KW-0479">Metal-binding</keyword>
<dbReference type="InterPro" id="IPR001279">
    <property type="entry name" value="Metallo-B-lactamas"/>
</dbReference>
<dbReference type="PANTHER" id="PTHR43705:SF1">
    <property type="entry name" value="HYDROXYACYLGLUTATHIONE HYDROLASE GLOB"/>
    <property type="match status" value="1"/>
</dbReference>
<dbReference type="EC" id="3.1.2.6" evidence="7"/>
<dbReference type="SMART" id="SM00849">
    <property type="entry name" value="Lactamase_B"/>
    <property type="match status" value="1"/>
</dbReference>
<dbReference type="InterPro" id="IPR035680">
    <property type="entry name" value="Clx_II_MBL"/>
</dbReference>
<dbReference type="RefSeq" id="WP_116000406.1">
    <property type="nucleotide sequence ID" value="NZ_QUOV01000001.1"/>
</dbReference>
<dbReference type="OrthoDB" id="9802248at2"/>
<dbReference type="InterPro" id="IPR017782">
    <property type="entry name" value="Hydroxyacylglutathione_Hdrlase"/>
</dbReference>
<accession>A0A3E0UFS0</accession>
<evidence type="ECO:0000259" key="8">
    <source>
        <dbReference type="SMART" id="SM00849"/>
    </source>
</evidence>
<dbReference type="PIRSF" id="PIRSF005457">
    <property type="entry name" value="Glx"/>
    <property type="match status" value="1"/>
</dbReference>
<evidence type="ECO:0000256" key="2">
    <source>
        <dbReference type="ARBA" id="ARBA00004963"/>
    </source>
</evidence>
<feature type="binding site" evidence="7">
    <location>
        <position position="58"/>
    </location>
    <ligand>
        <name>Zn(2+)</name>
        <dbReference type="ChEBI" id="CHEBI:29105"/>
        <label>1</label>
    </ligand>
</feature>
<evidence type="ECO:0000313" key="10">
    <source>
        <dbReference type="Proteomes" id="UP000256999"/>
    </source>
</evidence>
<feature type="binding site" evidence="7">
    <location>
        <position position="171"/>
    </location>
    <ligand>
        <name>Zn(2+)</name>
        <dbReference type="ChEBI" id="CHEBI:29105"/>
        <label>2</label>
    </ligand>
</feature>
<comment type="pathway">
    <text evidence="2 7">Secondary metabolite metabolism; methylglyoxal degradation; (R)-lactate from methylglyoxal: step 2/2.</text>
</comment>